<name>A0ACB7ZUS4_9AGAM</name>
<proteinExistence type="predicted"/>
<reference evidence="1" key="1">
    <citation type="journal article" date="2021" name="New Phytol.">
        <title>Evolutionary innovations through gain and loss of genes in the ectomycorrhizal Boletales.</title>
        <authorList>
            <person name="Wu G."/>
            <person name="Miyauchi S."/>
            <person name="Morin E."/>
            <person name="Kuo A."/>
            <person name="Drula E."/>
            <person name="Varga T."/>
            <person name="Kohler A."/>
            <person name="Feng B."/>
            <person name="Cao Y."/>
            <person name="Lipzen A."/>
            <person name="Daum C."/>
            <person name="Hundley H."/>
            <person name="Pangilinan J."/>
            <person name="Johnson J."/>
            <person name="Barry K."/>
            <person name="LaButti K."/>
            <person name="Ng V."/>
            <person name="Ahrendt S."/>
            <person name="Min B."/>
            <person name="Choi I.G."/>
            <person name="Park H."/>
            <person name="Plett J.M."/>
            <person name="Magnuson J."/>
            <person name="Spatafora J.W."/>
            <person name="Nagy L.G."/>
            <person name="Henrissat B."/>
            <person name="Grigoriev I.V."/>
            <person name="Yang Z.L."/>
            <person name="Xu J."/>
            <person name="Martin F.M."/>
        </authorList>
    </citation>
    <scope>NUCLEOTIDE SEQUENCE</scope>
    <source>
        <strain evidence="1">ATCC 28755</strain>
    </source>
</reference>
<accession>A0ACB7ZUS4</accession>
<sequence length="418" mass="46297">MPSAPPDVNVDSVLAAKGAQLRHWIDEANKNAGKKELTKSGKIDDLRIKLATYYGLNLFGHPSSAAVLPVAGPPTHDQNIQERQWEWARELGKEWEDTVAARRPFSLQETSSAESSGECIPGCSHCYRKMISLSLSLSTRSGTNSSASRPTTSLLLADTSNDPGSFEPQSAQHSDLLYGDGAFQPAGYSPLSARSILPTEYSPTSTCLPSPADQSKSLPCSAPTSIAMPPASTGPELSLCHDLPLPLLSPVPNEASILRLCTADITALDRAETLRDMIIQVENGSVQRIRDRYGPVPGRASDPMWKTLKGKVTKRERLHQQLIEQFDSNKERFFAFFTVDIGSAKRSKKKHSPCLRPSRLVVEAIPHLTRDLKEERKKDMYQDGEGRFAAHLWEARWGDANDWEVWRIMGKEFYGRKN</sequence>
<protein>
    <submittedName>
        <fullName evidence="1">Uncharacterized protein</fullName>
    </submittedName>
</protein>
<evidence type="ECO:0000313" key="1">
    <source>
        <dbReference type="EMBL" id="KAH7904815.1"/>
    </source>
</evidence>
<gene>
    <name evidence="1" type="ORF">BJ138DRAFT_1018596</name>
</gene>
<keyword evidence="2" id="KW-1185">Reference proteome</keyword>
<dbReference type="Proteomes" id="UP000790377">
    <property type="component" value="Unassembled WGS sequence"/>
</dbReference>
<evidence type="ECO:0000313" key="2">
    <source>
        <dbReference type="Proteomes" id="UP000790377"/>
    </source>
</evidence>
<dbReference type="EMBL" id="MU268353">
    <property type="protein sequence ID" value="KAH7904815.1"/>
    <property type="molecule type" value="Genomic_DNA"/>
</dbReference>
<organism evidence="1 2">
    <name type="scientific">Hygrophoropsis aurantiaca</name>
    <dbReference type="NCBI Taxonomy" id="72124"/>
    <lineage>
        <taxon>Eukaryota</taxon>
        <taxon>Fungi</taxon>
        <taxon>Dikarya</taxon>
        <taxon>Basidiomycota</taxon>
        <taxon>Agaricomycotina</taxon>
        <taxon>Agaricomycetes</taxon>
        <taxon>Agaricomycetidae</taxon>
        <taxon>Boletales</taxon>
        <taxon>Coniophorineae</taxon>
        <taxon>Hygrophoropsidaceae</taxon>
        <taxon>Hygrophoropsis</taxon>
    </lineage>
</organism>
<comment type="caution">
    <text evidence="1">The sequence shown here is derived from an EMBL/GenBank/DDBJ whole genome shotgun (WGS) entry which is preliminary data.</text>
</comment>